<accession>A0A316TVH6</accession>
<evidence type="ECO:0000313" key="3">
    <source>
        <dbReference type="EMBL" id="PWN07811.1"/>
    </source>
</evidence>
<dbReference type="Pfam" id="PF00535">
    <property type="entry name" value="Glycos_transf_2"/>
    <property type="match status" value="1"/>
</dbReference>
<keyword evidence="1" id="KW-0472">Membrane</keyword>
<protein>
    <recommendedName>
        <fullName evidence="2">Glycosyltransferase 2-like domain-containing protein</fullName>
    </recommendedName>
</protein>
<dbReference type="PANTHER" id="PTHR43685">
    <property type="entry name" value="GLYCOSYLTRANSFERASE"/>
    <property type="match status" value="1"/>
</dbReference>
<keyword evidence="1" id="KW-1133">Transmembrane helix</keyword>
<keyword evidence="4" id="KW-1185">Reference proteome</keyword>
<evidence type="ECO:0000313" key="4">
    <source>
        <dbReference type="Proteomes" id="UP000245533"/>
    </source>
</evidence>
<feature type="domain" description="Glycosyltransferase 2-like" evidence="2">
    <location>
        <begin position="8"/>
        <end position="142"/>
    </location>
</feature>
<dbReference type="PANTHER" id="PTHR43685:SF2">
    <property type="entry name" value="GLYCOSYLTRANSFERASE 2-LIKE DOMAIN-CONTAINING PROTEIN"/>
    <property type="match status" value="1"/>
</dbReference>
<dbReference type="InterPro" id="IPR001173">
    <property type="entry name" value="Glyco_trans_2-like"/>
</dbReference>
<keyword evidence="1" id="KW-0812">Transmembrane</keyword>
<dbReference type="Proteomes" id="UP000245533">
    <property type="component" value="Unassembled WGS sequence"/>
</dbReference>
<feature type="transmembrane region" description="Helical" evidence="1">
    <location>
        <begin position="263"/>
        <end position="287"/>
    </location>
</feature>
<comment type="caution">
    <text evidence="3">The sequence shown here is derived from an EMBL/GenBank/DDBJ whole genome shotgun (WGS) entry which is preliminary data.</text>
</comment>
<dbReference type="OrthoDB" id="9801954at2"/>
<organism evidence="3 4">
    <name type="scientific">Rhodohalobacter mucosus</name>
    <dbReference type="NCBI Taxonomy" id="2079485"/>
    <lineage>
        <taxon>Bacteria</taxon>
        <taxon>Pseudomonadati</taxon>
        <taxon>Balneolota</taxon>
        <taxon>Balneolia</taxon>
        <taxon>Balneolales</taxon>
        <taxon>Balneolaceae</taxon>
        <taxon>Rhodohalobacter</taxon>
    </lineage>
</organism>
<dbReference type="Gene3D" id="3.90.550.10">
    <property type="entry name" value="Spore Coat Polysaccharide Biosynthesis Protein SpsA, Chain A"/>
    <property type="match status" value="1"/>
</dbReference>
<gene>
    <name evidence="3" type="ORF">DDZ15_02010</name>
</gene>
<sequence>MNQPVRFSVIIPTFRDTARLTACMESVLKCGTEQSFEVIVVNNAPEHQASEFLFGDPRVKVLHEPAHGSYMARNRGAEAARGTYLAFTDSDCIVDPEWLAEAEKVFQGRDCDLLGGHVELFKVPGANGWIYIYEKNHAFRQDLTVPRGQGVTANLFVRKKVFDELGGFDKSMLSGGDWEFTSRAVNRGFRLCYAPGVKIRHPARESFSSFFRKQKRLAAWGYQNGKIKHHHSGLRMLGSHLLNNGRNIFVQTGQTEKSSEKPLIFLLASAIYIYKTVILSAIVVHIINAEKVTAY</sequence>
<reference evidence="3 4" key="1">
    <citation type="submission" date="2018-05" db="EMBL/GenBank/DDBJ databases">
        <title>Rhodohalobacter halophilus gen. nov., sp. nov., a moderately halophilic member of the family Balneolaceae.</title>
        <authorList>
            <person name="Liu Z.-W."/>
        </authorList>
    </citation>
    <scope>NUCLEOTIDE SEQUENCE [LARGE SCALE GENOMIC DNA]</scope>
    <source>
        <strain evidence="3 4">8A47</strain>
    </source>
</reference>
<dbReference type="RefSeq" id="WP_109644321.1">
    <property type="nucleotide sequence ID" value="NZ_QGGB01000002.1"/>
</dbReference>
<dbReference type="EMBL" id="QGGB01000002">
    <property type="protein sequence ID" value="PWN07811.1"/>
    <property type="molecule type" value="Genomic_DNA"/>
</dbReference>
<name>A0A316TVH6_9BACT</name>
<evidence type="ECO:0000256" key="1">
    <source>
        <dbReference type="SAM" id="Phobius"/>
    </source>
</evidence>
<dbReference type="InterPro" id="IPR050834">
    <property type="entry name" value="Glycosyltransf_2"/>
</dbReference>
<evidence type="ECO:0000259" key="2">
    <source>
        <dbReference type="Pfam" id="PF00535"/>
    </source>
</evidence>
<dbReference type="AlphaFoldDB" id="A0A316TVH6"/>
<proteinExistence type="predicted"/>
<dbReference type="SUPFAM" id="SSF53448">
    <property type="entry name" value="Nucleotide-diphospho-sugar transferases"/>
    <property type="match status" value="1"/>
</dbReference>
<dbReference type="InterPro" id="IPR029044">
    <property type="entry name" value="Nucleotide-diphossugar_trans"/>
</dbReference>